<accession>A0A1M7UUF1</accession>
<dbReference type="RefSeq" id="WP_072774773.1">
    <property type="nucleotide sequence ID" value="NZ_FRDN01000017.1"/>
</dbReference>
<dbReference type="Pfam" id="PF13519">
    <property type="entry name" value="VWA_2"/>
    <property type="match status" value="1"/>
</dbReference>
<feature type="domain" description="VWFA" evidence="2">
    <location>
        <begin position="332"/>
        <end position="434"/>
    </location>
</feature>
<reference evidence="4" key="1">
    <citation type="submission" date="2016-12" db="EMBL/GenBank/DDBJ databases">
        <authorList>
            <person name="Varghese N."/>
            <person name="Submissions S."/>
        </authorList>
    </citation>
    <scope>NUCLEOTIDE SEQUENCE [LARGE SCALE GENOMIC DNA]</scope>
    <source>
        <strain evidence="4">DSM 11544</strain>
    </source>
</reference>
<protein>
    <submittedName>
        <fullName evidence="3">Uncharacterized protein, contains a von Willebrand factor type A (VWA) domain</fullName>
    </submittedName>
</protein>
<dbReference type="Proteomes" id="UP000184010">
    <property type="component" value="Unassembled WGS sequence"/>
</dbReference>
<evidence type="ECO:0000313" key="3">
    <source>
        <dbReference type="EMBL" id="SHN86568.1"/>
    </source>
</evidence>
<dbReference type="GO" id="GO:0005829">
    <property type="term" value="C:cytosol"/>
    <property type="evidence" value="ECO:0007669"/>
    <property type="project" value="TreeGrafter"/>
</dbReference>
<dbReference type="PANTHER" id="PTHR36846">
    <property type="entry name" value="PROTEIN VIAA"/>
    <property type="match status" value="1"/>
</dbReference>
<dbReference type="SUPFAM" id="SSF53300">
    <property type="entry name" value="vWA-like"/>
    <property type="match status" value="1"/>
</dbReference>
<name>A0A1M7UUF1_9FIRM</name>
<dbReference type="STRING" id="1121395.SAMN02745215_04665"/>
<keyword evidence="4" id="KW-1185">Reference proteome</keyword>
<dbReference type="InterPro" id="IPR036465">
    <property type="entry name" value="vWFA_dom_sf"/>
</dbReference>
<dbReference type="EMBL" id="FRDN01000017">
    <property type="protein sequence ID" value="SHN86568.1"/>
    <property type="molecule type" value="Genomic_DNA"/>
</dbReference>
<proteinExistence type="predicted"/>
<evidence type="ECO:0000313" key="4">
    <source>
        <dbReference type="Proteomes" id="UP000184010"/>
    </source>
</evidence>
<dbReference type="Gene3D" id="3.40.50.410">
    <property type="entry name" value="von Willebrand factor, type A domain"/>
    <property type="match status" value="1"/>
</dbReference>
<feature type="compositionally biased region" description="Low complexity" evidence="1">
    <location>
        <begin position="138"/>
        <end position="153"/>
    </location>
</feature>
<feature type="region of interest" description="Disordered" evidence="1">
    <location>
        <begin position="130"/>
        <end position="171"/>
    </location>
</feature>
<gene>
    <name evidence="3" type="ORF">SAMN02745215_04665</name>
</gene>
<dbReference type="AlphaFoldDB" id="A0A1M7UUF1"/>
<organism evidence="3 4">
    <name type="scientific">Desulfitobacterium chlororespirans DSM 11544</name>
    <dbReference type="NCBI Taxonomy" id="1121395"/>
    <lineage>
        <taxon>Bacteria</taxon>
        <taxon>Bacillati</taxon>
        <taxon>Bacillota</taxon>
        <taxon>Clostridia</taxon>
        <taxon>Eubacteriales</taxon>
        <taxon>Desulfitobacteriaceae</taxon>
        <taxon>Desulfitobacterium</taxon>
    </lineage>
</organism>
<sequence>MALPWNKNQKHYFHSCLNTDNYDKRQFENLLSVAPKIRETEAKGESVFPGYINFMGDQWSALYKGQPQINPEAGGKAALHRPLIQKMMISEDYQKLREQTTLDDFSAAIGTLSISQTMIKFIEERKKNDEQLKEMQKQQEQLQQQIRQNQQSIQKREQQGKKSTTTQQEKSKKLADLLNELQQHMGQQLANNIDMSQMLSQAAQDANSTKQGIEDLISGTQAGSGAAEMKKIPLRQQLELAEVLKKDRVVRKVAEWAGRFKAIARKKQKSKHVASVEREGIIQGNDPELLLPTELAMLNNPSTKLDFYRRFTEKQTLQYAPQGKDSAGKGPIVLCLDQSGSMDDQKEQAAGFALAIAMIARRQHRDFAYIPFASKTGKTLIFPKGKIPVEGIIEIATSFLDGGTNFEQPLREAIKIVENRERFKNADVIFVTDGSAHLNDEFLNNYHEKKKKLDFKCMGCVLGSSSGHEVEKFTDEWFAVTDLIKAAEDSAVFQI</sequence>
<dbReference type="PANTHER" id="PTHR36846:SF1">
    <property type="entry name" value="PROTEIN VIAA"/>
    <property type="match status" value="1"/>
</dbReference>
<evidence type="ECO:0000259" key="2">
    <source>
        <dbReference type="Pfam" id="PF13519"/>
    </source>
</evidence>
<dbReference type="InterPro" id="IPR002035">
    <property type="entry name" value="VWF_A"/>
</dbReference>
<evidence type="ECO:0000256" key="1">
    <source>
        <dbReference type="SAM" id="MobiDB-lite"/>
    </source>
</evidence>